<comment type="caution">
    <text evidence="2">The sequence shown here is derived from an EMBL/GenBank/DDBJ whole genome shotgun (WGS) entry which is preliminary data.</text>
</comment>
<feature type="signal peptide" evidence="1">
    <location>
        <begin position="1"/>
        <end position="28"/>
    </location>
</feature>
<feature type="chain" id="PRO_5035481334" evidence="1">
    <location>
        <begin position="29"/>
        <end position="103"/>
    </location>
</feature>
<dbReference type="PANTHER" id="PTHR36619">
    <property type="entry name" value="OS04G0208900 PROTEIN"/>
    <property type="match status" value="1"/>
</dbReference>
<dbReference type="AlphaFoldDB" id="A0A8K0GTU6"/>
<dbReference type="PANTHER" id="PTHR36619:SF3">
    <property type="entry name" value="TRANSMEMBRANE PROTEIN"/>
    <property type="match status" value="1"/>
</dbReference>
<dbReference type="EMBL" id="VOIH02000011">
    <property type="protein sequence ID" value="KAF3434005.1"/>
    <property type="molecule type" value="Genomic_DNA"/>
</dbReference>
<evidence type="ECO:0000256" key="1">
    <source>
        <dbReference type="SAM" id="SignalP"/>
    </source>
</evidence>
<name>A0A8K0GTU6_9ROSA</name>
<organism evidence="2 3">
    <name type="scientific">Rhamnella rubrinervis</name>
    <dbReference type="NCBI Taxonomy" id="2594499"/>
    <lineage>
        <taxon>Eukaryota</taxon>
        <taxon>Viridiplantae</taxon>
        <taxon>Streptophyta</taxon>
        <taxon>Embryophyta</taxon>
        <taxon>Tracheophyta</taxon>
        <taxon>Spermatophyta</taxon>
        <taxon>Magnoliopsida</taxon>
        <taxon>eudicotyledons</taxon>
        <taxon>Gunneridae</taxon>
        <taxon>Pentapetalae</taxon>
        <taxon>rosids</taxon>
        <taxon>fabids</taxon>
        <taxon>Rosales</taxon>
        <taxon>Rhamnaceae</taxon>
        <taxon>rhamnoid group</taxon>
        <taxon>Rhamneae</taxon>
        <taxon>Rhamnella</taxon>
    </lineage>
</organism>
<keyword evidence="1" id="KW-0732">Signal</keyword>
<evidence type="ECO:0000313" key="2">
    <source>
        <dbReference type="EMBL" id="KAF3434005.1"/>
    </source>
</evidence>
<evidence type="ECO:0000313" key="3">
    <source>
        <dbReference type="Proteomes" id="UP000796880"/>
    </source>
</evidence>
<accession>A0A8K0GTU6</accession>
<protein>
    <submittedName>
        <fullName evidence="2">Uncharacterized protein</fullName>
    </submittedName>
</protein>
<reference evidence="2" key="1">
    <citation type="submission" date="2020-03" db="EMBL/GenBank/DDBJ databases">
        <title>A high-quality chromosome-level genome assembly of a woody plant with both climbing and erect habits, Rhamnella rubrinervis.</title>
        <authorList>
            <person name="Lu Z."/>
            <person name="Yang Y."/>
            <person name="Zhu X."/>
            <person name="Sun Y."/>
        </authorList>
    </citation>
    <scope>NUCLEOTIDE SEQUENCE</scope>
    <source>
        <strain evidence="2">BYM</strain>
        <tissue evidence="2">Leaf</tissue>
    </source>
</reference>
<sequence>MSTTVALLITSLLYVLLLLSSTAKVAVAARPLTESNSIPPPSYEWLKPKEALGSRRGFGSKGLESCLPKGFHRSSAPSRYVNYHTLGSSSSLCDDSSKPMNKP</sequence>
<gene>
    <name evidence="2" type="ORF">FNV43_RR25108</name>
</gene>
<keyword evidence="3" id="KW-1185">Reference proteome</keyword>
<dbReference type="Proteomes" id="UP000796880">
    <property type="component" value="Unassembled WGS sequence"/>
</dbReference>
<dbReference type="OrthoDB" id="1052227at2759"/>
<proteinExistence type="predicted"/>